<gene>
    <name evidence="1" type="ORF">EPH_0068680</name>
</gene>
<reference evidence="1" key="1">
    <citation type="submission" date="2013-10" db="EMBL/GenBank/DDBJ databases">
        <title>Genomic analysis of the causative agents of coccidiosis in chickens.</title>
        <authorList>
            <person name="Reid A.J."/>
            <person name="Blake D."/>
            <person name="Billington K."/>
            <person name="Browne H."/>
            <person name="Dunn M."/>
            <person name="Hung S."/>
            <person name="Kawahara F."/>
            <person name="Miranda-Saavedra D."/>
            <person name="Mourier T."/>
            <person name="Nagra H."/>
            <person name="Otto T.D."/>
            <person name="Rawlings N."/>
            <person name="Sanchez A."/>
            <person name="Sanders M."/>
            <person name="Subramaniam C."/>
            <person name="Tay Y."/>
            <person name="Dear P."/>
            <person name="Doerig C."/>
            <person name="Gruber A."/>
            <person name="Parkinson J."/>
            <person name="Shirley M."/>
            <person name="Wan K.L."/>
            <person name="Berriman M."/>
            <person name="Tomley F."/>
            <person name="Pain A."/>
        </authorList>
    </citation>
    <scope>NUCLEOTIDE SEQUENCE [LARGE SCALE GENOMIC DNA]</scope>
    <source>
        <strain evidence="1">Houghton</strain>
    </source>
</reference>
<protein>
    <submittedName>
        <fullName evidence="1">Uncharacterized protein</fullName>
    </submittedName>
</protein>
<sequence>MRQRTPAEHAYVIIARQVAGTSTEQVAAILRPPPQRYQAHARAGAKVLIDSLVQQDKANVQGIYRIVASLDAGNTVGVRRIDERRGGLCYAWIGLRHPSVS</sequence>
<dbReference type="Proteomes" id="UP000018201">
    <property type="component" value="Unassembled WGS sequence"/>
</dbReference>
<proteinExistence type="predicted"/>
<reference evidence="1" key="2">
    <citation type="submission" date="2013-10" db="EMBL/GenBank/DDBJ databases">
        <authorList>
            <person name="Aslett M."/>
        </authorList>
    </citation>
    <scope>NUCLEOTIDE SEQUENCE [LARGE SCALE GENOMIC DNA]</scope>
    <source>
        <strain evidence="1">Houghton</strain>
    </source>
</reference>
<name>U6H2P4_9EIME</name>
<dbReference type="VEuPathDB" id="ToxoDB:EPH_0068680"/>
<keyword evidence="2" id="KW-1185">Reference proteome</keyword>
<dbReference type="EMBL" id="HG694867">
    <property type="protein sequence ID" value="CDI86132.1"/>
    <property type="molecule type" value="Genomic_DNA"/>
</dbReference>
<evidence type="ECO:0000313" key="1">
    <source>
        <dbReference type="EMBL" id="CDI86132.1"/>
    </source>
</evidence>
<evidence type="ECO:0000313" key="2">
    <source>
        <dbReference type="Proteomes" id="UP000018201"/>
    </source>
</evidence>
<organism evidence="1 2">
    <name type="scientific">Eimeria praecox</name>
    <dbReference type="NCBI Taxonomy" id="51316"/>
    <lineage>
        <taxon>Eukaryota</taxon>
        <taxon>Sar</taxon>
        <taxon>Alveolata</taxon>
        <taxon>Apicomplexa</taxon>
        <taxon>Conoidasida</taxon>
        <taxon>Coccidia</taxon>
        <taxon>Eucoccidiorida</taxon>
        <taxon>Eimeriorina</taxon>
        <taxon>Eimeriidae</taxon>
        <taxon>Eimeria</taxon>
    </lineage>
</organism>
<dbReference type="AlphaFoldDB" id="U6H2P4"/>
<accession>U6H2P4</accession>